<dbReference type="OrthoDB" id="10267969at2759"/>
<evidence type="ECO:0000313" key="9">
    <source>
        <dbReference type="Proteomes" id="UP000799772"/>
    </source>
</evidence>
<feature type="transmembrane region" description="Helical" evidence="6">
    <location>
        <begin position="186"/>
        <end position="205"/>
    </location>
</feature>
<feature type="region of interest" description="Disordered" evidence="7">
    <location>
        <begin position="68"/>
        <end position="103"/>
    </location>
</feature>
<dbReference type="PANTHER" id="PTHR11266:SF80">
    <property type="entry name" value="PEROXISOMAL MEMBRANE PROTEIN 2"/>
    <property type="match status" value="1"/>
</dbReference>
<evidence type="ECO:0000256" key="7">
    <source>
        <dbReference type="SAM" id="MobiDB-lite"/>
    </source>
</evidence>
<dbReference type="AlphaFoldDB" id="A0A9P4IE31"/>
<evidence type="ECO:0000256" key="6">
    <source>
        <dbReference type="RuleBase" id="RU363053"/>
    </source>
</evidence>
<reference evidence="8" key="1">
    <citation type="journal article" date="2020" name="Stud. Mycol.">
        <title>101 Dothideomycetes genomes: a test case for predicting lifestyles and emergence of pathogens.</title>
        <authorList>
            <person name="Haridas S."/>
            <person name="Albert R."/>
            <person name="Binder M."/>
            <person name="Bloem J."/>
            <person name="Labutti K."/>
            <person name="Salamov A."/>
            <person name="Andreopoulos B."/>
            <person name="Baker S."/>
            <person name="Barry K."/>
            <person name="Bills G."/>
            <person name="Bluhm B."/>
            <person name="Cannon C."/>
            <person name="Castanera R."/>
            <person name="Culley D."/>
            <person name="Daum C."/>
            <person name="Ezra D."/>
            <person name="Gonzalez J."/>
            <person name="Henrissat B."/>
            <person name="Kuo A."/>
            <person name="Liang C."/>
            <person name="Lipzen A."/>
            <person name="Lutzoni F."/>
            <person name="Magnuson J."/>
            <person name="Mondo S."/>
            <person name="Nolan M."/>
            <person name="Ohm R."/>
            <person name="Pangilinan J."/>
            <person name="Park H.-J."/>
            <person name="Ramirez L."/>
            <person name="Alfaro M."/>
            <person name="Sun H."/>
            <person name="Tritt A."/>
            <person name="Yoshinaga Y."/>
            <person name="Zwiers L.-H."/>
            <person name="Turgeon B."/>
            <person name="Goodwin S."/>
            <person name="Spatafora J."/>
            <person name="Crous P."/>
            <person name="Grigoriev I."/>
        </authorList>
    </citation>
    <scope>NUCLEOTIDE SEQUENCE</scope>
    <source>
        <strain evidence="8">CBS 133067</strain>
    </source>
</reference>
<dbReference type="EMBL" id="ML978127">
    <property type="protein sequence ID" value="KAF2097972.1"/>
    <property type="molecule type" value="Genomic_DNA"/>
</dbReference>
<comment type="similarity">
    <text evidence="2 6">Belongs to the peroxisomal membrane protein PXMP2/4 family.</text>
</comment>
<feature type="transmembrane region" description="Helical" evidence="6">
    <location>
        <begin position="161"/>
        <end position="180"/>
    </location>
</feature>
<keyword evidence="5 6" id="KW-0472">Membrane</keyword>
<evidence type="ECO:0000256" key="3">
    <source>
        <dbReference type="ARBA" id="ARBA00022692"/>
    </source>
</evidence>
<name>A0A9P4IE31_9PEZI</name>
<evidence type="ECO:0000256" key="5">
    <source>
        <dbReference type="ARBA" id="ARBA00023136"/>
    </source>
</evidence>
<proteinExistence type="inferred from homology"/>
<organism evidence="8 9">
    <name type="scientific">Rhizodiscina lignyota</name>
    <dbReference type="NCBI Taxonomy" id="1504668"/>
    <lineage>
        <taxon>Eukaryota</taxon>
        <taxon>Fungi</taxon>
        <taxon>Dikarya</taxon>
        <taxon>Ascomycota</taxon>
        <taxon>Pezizomycotina</taxon>
        <taxon>Dothideomycetes</taxon>
        <taxon>Pleosporomycetidae</taxon>
        <taxon>Aulographales</taxon>
        <taxon>Rhizodiscinaceae</taxon>
        <taxon>Rhizodiscina</taxon>
    </lineage>
</organism>
<dbReference type="Pfam" id="PF04117">
    <property type="entry name" value="Mpv17_PMP22"/>
    <property type="match status" value="1"/>
</dbReference>
<dbReference type="GO" id="GO:0005778">
    <property type="term" value="C:peroxisomal membrane"/>
    <property type="evidence" value="ECO:0007669"/>
    <property type="project" value="TreeGrafter"/>
</dbReference>
<keyword evidence="3 6" id="KW-0812">Transmembrane</keyword>
<dbReference type="InterPro" id="IPR007248">
    <property type="entry name" value="Mpv17_PMP22"/>
</dbReference>
<evidence type="ECO:0000313" key="8">
    <source>
        <dbReference type="EMBL" id="KAF2097972.1"/>
    </source>
</evidence>
<evidence type="ECO:0000256" key="2">
    <source>
        <dbReference type="ARBA" id="ARBA00006824"/>
    </source>
</evidence>
<evidence type="ECO:0000256" key="1">
    <source>
        <dbReference type="ARBA" id="ARBA00004141"/>
    </source>
</evidence>
<keyword evidence="9" id="KW-1185">Reference proteome</keyword>
<protein>
    <submittedName>
        <fullName evidence="8">Uncharacterized protein</fullName>
    </submittedName>
</protein>
<sequence>MPFPYVTEVIQAAILSATSNVLAQGISAYKEDRAFSLNTAPIVQFVTYAILNTPLNCAWQEWLESQFPGSSSPDPASTHPAGPNAYNEKRSDEKPASEQVKDKAVAKRSTINVRNTAIKFALDQTIGATFNTVLFVAGISALKGMGWDEIVHALKNDCMPIYWAGMKLWPLVSLISFTLIPVEKRVVFGSIVGVAWGIFLSLQVAQ</sequence>
<keyword evidence="4 6" id="KW-1133">Transmembrane helix</keyword>
<gene>
    <name evidence="8" type="ORF">NA57DRAFT_76771</name>
</gene>
<comment type="subcellular location">
    <subcellularLocation>
        <location evidence="1">Membrane</location>
        <topology evidence="1">Multi-pass membrane protein</topology>
    </subcellularLocation>
</comment>
<feature type="compositionally biased region" description="Basic and acidic residues" evidence="7">
    <location>
        <begin position="87"/>
        <end position="103"/>
    </location>
</feature>
<accession>A0A9P4IE31</accession>
<comment type="caution">
    <text evidence="8">The sequence shown here is derived from an EMBL/GenBank/DDBJ whole genome shotgun (WGS) entry which is preliminary data.</text>
</comment>
<dbReference type="Proteomes" id="UP000799772">
    <property type="component" value="Unassembled WGS sequence"/>
</dbReference>
<dbReference type="PANTHER" id="PTHR11266">
    <property type="entry name" value="PEROXISOMAL MEMBRANE PROTEIN 2, PXMP2 MPV17"/>
    <property type="match status" value="1"/>
</dbReference>
<evidence type="ECO:0000256" key="4">
    <source>
        <dbReference type="ARBA" id="ARBA00022989"/>
    </source>
</evidence>